<evidence type="ECO:0000313" key="2">
    <source>
        <dbReference type="EMBL" id="MST73251.1"/>
    </source>
</evidence>
<gene>
    <name evidence="2" type="ORF">FYJ68_09070</name>
</gene>
<reference evidence="2 3" key="1">
    <citation type="submission" date="2019-08" db="EMBL/GenBank/DDBJ databases">
        <title>In-depth cultivation of the pig gut microbiome towards novel bacterial diversity and tailored functional studies.</title>
        <authorList>
            <person name="Wylensek D."/>
            <person name="Hitch T.C.A."/>
            <person name="Clavel T."/>
        </authorList>
    </citation>
    <scope>NUCLEOTIDE SEQUENCE [LARGE SCALE GENOMIC DNA]</scope>
    <source>
        <strain evidence="2 3">CA-Schmier-601-WT-1</strain>
    </source>
</reference>
<dbReference type="Proteomes" id="UP000469325">
    <property type="component" value="Unassembled WGS sequence"/>
</dbReference>
<protein>
    <submittedName>
        <fullName evidence="2">GNAT family N-acetyltransferase</fullName>
    </submittedName>
</protein>
<keyword evidence="2" id="KW-0808">Transferase</keyword>
<name>A0A6N7XV78_9ACTN</name>
<dbReference type="InterPro" id="IPR000182">
    <property type="entry name" value="GNAT_dom"/>
</dbReference>
<dbReference type="AlphaFoldDB" id="A0A6N7XV78"/>
<feature type="domain" description="N-acetyltransferase" evidence="1">
    <location>
        <begin position="58"/>
        <end position="214"/>
    </location>
</feature>
<sequence>MPPCPHCPERAACCAVVSACLGIRHAGAWTCNGRCHIMKQTAGDFFGADGTLTDTDRIVLRAPVRSDLASYIGTFAPGLRDAYLEEGEKGQELREGYWSDVMSEGSLFCTIVDDACHERAGFCCIEDLADEDPEIGVRLLPEWRGRGVGADAVRALMRGVERVSGPQAFVAKIDSGNVASQRLFSGLGFAPVGVDAPIFSDPSLLALIEENSLGLIDDRLRALAKELGVEPRTLLSHALVFRREPDARGTDGPVRRH</sequence>
<evidence type="ECO:0000313" key="3">
    <source>
        <dbReference type="Proteomes" id="UP000469325"/>
    </source>
</evidence>
<organism evidence="2 3">
    <name type="scientific">Olsenella porci</name>
    <dbReference type="NCBI Taxonomy" id="2652279"/>
    <lineage>
        <taxon>Bacteria</taxon>
        <taxon>Bacillati</taxon>
        <taxon>Actinomycetota</taxon>
        <taxon>Coriobacteriia</taxon>
        <taxon>Coriobacteriales</taxon>
        <taxon>Atopobiaceae</taxon>
        <taxon>Olsenella</taxon>
    </lineage>
</organism>
<comment type="caution">
    <text evidence="2">The sequence shown here is derived from an EMBL/GenBank/DDBJ whole genome shotgun (WGS) entry which is preliminary data.</text>
</comment>
<dbReference type="EMBL" id="VUNC01000008">
    <property type="protein sequence ID" value="MST73251.1"/>
    <property type="molecule type" value="Genomic_DNA"/>
</dbReference>
<dbReference type="InterPro" id="IPR016181">
    <property type="entry name" value="Acyl_CoA_acyltransferase"/>
</dbReference>
<dbReference type="Gene3D" id="3.40.630.30">
    <property type="match status" value="1"/>
</dbReference>
<proteinExistence type="predicted"/>
<accession>A0A6N7XV78</accession>
<dbReference type="SUPFAM" id="SSF55729">
    <property type="entry name" value="Acyl-CoA N-acyltransferases (Nat)"/>
    <property type="match status" value="1"/>
</dbReference>
<dbReference type="GO" id="GO:0016747">
    <property type="term" value="F:acyltransferase activity, transferring groups other than amino-acyl groups"/>
    <property type="evidence" value="ECO:0007669"/>
    <property type="project" value="InterPro"/>
</dbReference>
<dbReference type="Pfam" id="PF13302">
    <property type="entry name" value="Acetyltransf_3"/>
    <property type="match status" value="1"/>
</dbReference>
<dbReference type="PROSITE" id="PS51186">
    <property type="entry name" value="GNAT"/>
    <property type="match status" value="1"/>
</dbReference>
<evidence type="ECO:0000259" key="1">
    <source>
        <dbReference type="PROSITE" id="PS51186"/>
    </source>
</evidence>
<keyword evidence="3" id="KW-1185">Reference proteome</keyword>